<evidence type="ECO:0000313" key="4">
    <source>
        <dbReference type="Proteomes" id="UP000001202"/>
    </source>
</evidence>
<accession>A0A0H3BIL5</accession>
<keyword evidence="2" id="KW-0732">Signal</keyword>
<dbReference type="RefSeq" id="WP_012460568.1">
    <property type="nucleotide sequence ID" value="NC_010741.1"/>
</dbReference>
<dbReference type="EMBL" id="CP000805">
    <property type="protein sequence ID" value="ACD70969.1"/>
    <property type="molecule type" value="Genomic_DNA"/>
</dbReference>
<dbReference type="PATRIC" id="fig|455434.6.peg.547"/>
<protein>
    <submittedName>
        <fullName evidence="3">Uncharacterized protein</fullName>
    </submittedName>
</protein>
<evidence type="ECO:0000256" key="2">
    <source>
        <dbReference type="ARBA" id="ARBA00022729"/>
    </source>
</evidence>
<dbReference type="AlphaFoldDB" id="A0A0H3BIL5"/>
<proteinExistence type="inferred from homology"/>
<evidence type="ECO:0000313" key="3">
    <source>
        <dbReference type="EMBL" id="ACD70969.1"/>
    </source>
</evidence>
<comment type="similarity">
    <text evidence="1">Belongs to the UPF0164 family.</text>
</comment>
<gene>
    <name evidence="3" type="ordered locus">TPASS_0548</name>
</gene>
<reference evidence="3 4" key="1">
    <citation type="journal article" date="2008" name="BMC Microbiol.">
        <title>Complete genome sequence of Treponema pallidum ssp. pallidum strain SS14 determined with oligonucleotide arrays.</title>
        <authorList>
            <person name="Matejkova P."/>
            <person name="Strouhal M."/>
            <person name="Smajs D."/>
            <person name="Norris S.J."/>
            <person name="Palzkill T."/>
            <person name="Petrosino J.F."/>
            <person name="Sodergren E."/>
            <person name="Norton J.E."/>
            <person name="Singh J."/>
            <person name="Richmond T.A."/>
            <person name="Molla M.N."/>
            <person name="Albert T.J."/>
            <person name="Weinstock G.M."/>
        </authorList>
    </citation>
    <scope>NUCLEOTIDE SEQUENCE [LARGE SCALE GENOMIC DNA]</scope>
    <source>
        <strain evidence="3 4">SS14</strain>
    </source>
</reference>
<sequence>MRQNGAVPMISCSVRRRPRWEPQVGAAFLAFALLPVLASGRGMQAAVATAAGGSSGCSDNGNHPGKEQFLQFLIPSGGRYEYLGVSFTALADDASFFEANPAGSAGLSRGEVALFHHSQIHDSHTETVSFARRTQNTGYGASVRAFSSESDLKSFYGMIGSSSSSGKNGGHQGKQGKGFVAIANASHTFCGQYRFKGVSFGCNFKMGFRKGKTDSHVTVAGDLGLRAAFSVAKNFGSNEPNMHVGLVLKNAGISVKTKDSDVKHLNPAIAVGFAYRPVYAFLFSLGLQQTLTKKELPVCSVGFMFFCTHQVTLLASAACKGKAYALSGGAEIRIGSFHLDMGYRYDQIFQAAHPHHVSVGLKWLIPNGGTQADQALLVKESYLVGLRFYDQRRYQEAITAWQLTLRQDPGFEPAAEGIERARRFLKLHEKLSLFDILN</sequence>
<dbReference type="Pfam" id="PF03687">
    <property type="entry name" value="UPF0164"/>
    <property type="match status" value="1"/>
</dbReference>
<name>A0A0H3BIL5_TREPS</name>
<dbReference type="Proteomes" id="UP000001202">
    <property type="component" value="Chromosome"/>
</dbReference>
<evidence type="ECO:0000256" key="1">
    <source>
        <dbReference type="ARBA" id="ARBA00005846"/>
    </source>
</evidence>
<organism evidence="3 4">
    <name type="scientific">Treponema pallidum subsp. pallidum (strain SS14)</name>
    <dbReference type="NCBI Taxonomy" id="455434"/>
    <lineage>
        <taxon>Bacteria</taxon>
        <taxon>Pseudomonadati</taxon>
        <taxon>Spirochaetota</taxon>
        <taxon>Spirochaetia</taxon>
        <taxon>Spirochaetales</taxon>
        <taxon>Treponemataceae</taxon>
        <taxon>Treponema</taxon>
    </lineage>
</organism>
<dbReference type="KEGG" id="tpp:TPASS_0548"/>
<dbReference type="InterPro" id="IPR005362">
    <property type="entry name" value="UPF0164"/>
</dbReference>